<dbReference type="Pfam" id="PF03454">
    <property type="entry name" value="MoeA_C"/>
    <property type="match status" value="1"/>
</dbReference>
<dbReference type="NCBIfam" id="TIGR00177">
    <property type="entry name" value="molyb_syn"/>
    <property type="match status" value="1"/>
</dbReference>
<dbReference type="GO" id="GO:0005829">
    <property type="term" value="C:cytosol"/>
    <property type="evidence" value="ECO:0007669"/>
    <property type="project" value="TreeGrafter"/>
</dbReference>
<reference evidence="9 10" key="1">
    <citation type="submission" date="2016-07" db="EMBL/GenBank/DDBJ databases">
        <title>Comparative genomics of the Campylobacter concisus group.</title>
        <authorList>
            <person name="Miller W.G."/>
            <person name="Yee E."/>
            <person name="Chapman M.H."/>
            <person name="Huynh S."/>
            <person name="Bono J.L."/>
            <person name="On S.L.W."/>
            <person name="StLeger J."/>
            <person name="Foster G."/>
            <person name="Parker C.T."/>
        </authorList>
    </citation>
    <scope>NUCLEOTIDE SEQUENCE [LARGE SCALE GENOMIC DNA]</scope>
    <source>
        <strain evidence="9 10">ATCC 33238</strain>
    </source>
</reference>
<dbReference type="SUPFAM" id="SSF53218">
    <property type="entry name" value="Molybdenum cofactor biosynthesis proteins"/>
    <property type="match status" value="1"/>
</dbReference>
<accession>A0A6G5QMU5</accession>
<dbReference type="UniPathway" id="UPA00344"/>
<feature type="domain" description="MoaB/Mog" evidence="8">
    <location>
        <begin position="172"/>
        <end position="308"/>
    </location>
</feature>
<evidence type="ECO:0000256" key="5">
    <source>
        <dbReference type="ARBA" id="ARBA00047317"/>
    </source>
</evidence>
<dbReference type="InterPro" id="IPR001453">
    <property type="entry name" value="MoaB/Mog_dom"/>
</dbReference>
<dbReference type="AlphaFoldDB" id="A0A6G5QMU5"/>
<keyword evidence="6" id="KW-0460">Magnesium</keyword>
<dbReference type="KEGG" id="crx:CRECT_1125"/>
<evidence type="ECO:0000256" key="6">
    <source>
        <dbReference type="RuleBase" id="RU365090"/>
    </source>
</evidence>
<dbReference type="EMBL" id="CP012543">
    <property type="protein sequence ID" value="QCD46786.1"/>
    <property type="molecule type" value="Genomic_DNA"/>
</dbReference>
<dbReference type="Pfam" id="PF00994">
    <property type="entry name" value="MoCF_biosynth"/>
    <property type="match status" value="1"/>
</dbReference>
<gene>
    <name evidence="9" type="primary">moeA2</name>
    <name evidence="9" type="ORF">CRECT_1125</name>
</gene>
<keyword evidence="7" id="KW-0812">Transmembrane</keyword>
<dbReference type="InterPro" id="IPR038987">
    <property type="entry name" value="MoeA-like"/>
</dbReference>
<comment type="pathway">
    <text evidence="2 6">Cofactor biosynthesis; molybdopterin biosynthesis.</text>
</comment>
<name>A0A6G5QMU5_CAMRE</name>
<comment type="similarity">
    <text evidence="3 6">Belongs to the MoeA family.</text>
</comment>
<keyword evidence="4 6" id="KW-0501">Molybdenum cofactor biosynthesis</keyword>
<dbReference type="SMART" id="SM00852">
    <property type="entry name" value="MoCF_biosynth"/>
    <property type="match status" value="1"/>
</dbReference>
<dbReference type="Proteomes" id="UP000502377">
    <property type="component" value="Chromosome"/>
</dbReference>
<dbReference type="InterPro" id="IPR005111">
    <property type="entry name" value="MoeA_C_domain_IV"/>
</dbReference>
<evidence type="ECO:0000256" key="1">
    <source>
        <dbReference type="ARBA" id="ARBA00002901"/>
    </source>
</evidence>
<protein>
    <recommendedName>
        <fullName evidence="6">Molybdopterin molybdenumtransferase</fullName>
        <ecNumber evidence="6">2.10.1.1</ecNumber>
    </recommendedName>
</protein>
<comment type="catalytic activity">
    <reaction evidence="5">
        <text>adenylyl-molybdopterin + molybdate = Mo-molybdopterin + AMP + H(+)</text>
        <dbReference type="Rhea" id="RHEA:35047"/>
        <dbReference type="ChEBI" id="CHEBI:15378"/>
        <dbReference type="ChEBI" id="CHEBI:36264"/>
        <dbReference type="ChEBI" id="CHEBI:62727"/>
        <dbReference type="ChEBI" id="CHEBI:71302"/>
        <dbReference type="ChEBI" id="CHEBI:456215"/>
        <dbReference type="EC" id="2.10.1.1"/>
    </reaction>
</comment>
<dbReference type="PANTHER" id="PTHR10192">
    <property type="entry name" value="MOLYBDOPTERIN BIOSYNTHESIS PROTEIN"/>
    <property type="match status" value="1"/>
</dbReference>
<dbReference type="Gene3D" id="2.170.190.11">
    <property type="entry name" value="Molybdopterin biosynthesis moea protein, domain 3"/>
    <property type="match status" value="1"/>
</dbReference>
<comment type="cofactor">
    <cofactor evidence="6">
        <name>Mg(2+)</name>
        <dbReference type="ChEBI" id="CHEBI:18420"/>
    </cofactor>
</comment>
<dbReference type="Gene3D" id="2.40.340.10">
    <property type="entry name" value="MoeA, C-terminal, domain IV"/>
    <property type="match status" value="1"/>
</dbReference>
<dbReference type="SUPFAM" id="SSF63867">
    <property type="entry name" value="MoeA C-terminal domain-like"/>
    <property type="match status" value="1"/>
</dbReference>
<dbReference type="InterPro" id="IPR036425">
    <property type="entry name" value="MoaB/Mog-like_dom_sf"/>
</dbReference>
<dbReference type="Gene3D" id="3.90.105.10">
    <property type="entry name" value="Molybdopterin biosynthesis moea protein, domain 2"/>
    <property type="match status" value="1"/>
</dbReference>
<evidence type="ECO:0000259" key="8">
    <source>
        <dbReference type="SMART" id="SM00852"/>
    </source>
</evidence>
<evidence type="ECO:0000313" key="10">
    <source>
        <dbReference type="Proteomes" id="UP000502377"/>
    </source>
</evidence>
<evidence type="ECO:0000256" key="4">
    <source>
        <dbReference type="ARBA" id="ARBA00023150"/>
    </source>
</evidence>
<dbReference type="GO" id="GO:0016787">
    <property type="term" value="F:hydrolase activity"/>
    <property type="evidence" value="ECO:0007669"/>
    <property type="project" value="UniProtKB-KW"/>
</dbReference>
<evidence type="ECO:0000313" key="9">
    <source>
        <dbReference type="EMBL" id="QCD46786.1"/>
    </source>
</evidence>
<keyword evidence="6" id="KW-0479">Metal-binding</keyword>
<keyword evidence="9" id="KW-0378">Hydrolase</keyword>
<sequence>MTLELAQNLILEKAKFDGYGEFISLERATGKILAGDVVAVKNLPSFDNSALDGYALKFDDFNEPLSVVATVLAGDTAEISLKKGECVKIMTGAKMPANTDTIVPFEDAVLQDGKLSPQSKIKKFNAVRYKGEEVKAGEILLKKGEILTPAKVMMLAAQGIYCVCVEREPKIGIFSSGDEVVEPWQNAGQGQIYNANAAGIASLLQSFGFASSYAGIIKDDLESTTRALETAEFDVIITSGGASKGEADFMKTALLNLGFSELFDGVNIRPGRPSKVFIKDKKIVFILPGNPMAAFLMSFLLVVPFLKGTQFEKFGAVLNQDVKIKSGRQNIVFGSFADGKFNVTDDNKFGSGMIMPLIKSNAILITSESDSALKAGEIVKFLRIS</sequence>
<dbReference type="InterPro" id="IPR036688">
    <property type="entry name" value="MoeA_C_domain_IV_sf"/>
</dbReference>
<dbReference type="EC" id="2.10.1.1" evidence="6"/>
<comment type="function">
    <text evidence="1 6">Catalyzes the insertion of molybdate into adenylated molybdopterin with the concomitant release of AMP.</text>
</comment>
<dbReference type="Gene3D" id="3.40.980.10">
    <property type="entry name" value="MoaB/Mog-like domain"/>
    <property type="match status" value="1"/>
</dbReference>
<dbReference type="GO" id="GO:0046872">
    <property type="term" value="F:metal ion binding"/>
    <property type="evidence" value="ECO:0007669"/>
    <property type="project" value="UniProtKB-UniRule"/>
</dbReference>
<dbReference type="GO" id="GO:0006777">
    <property type="term" value="P:Mo-molybdopterin cofactor biosynthetic process"/>
    <property type="evidence" value="ECO:0007669"/>
    <property type="project" value="UniProtKB-UniRule"/>
</dbReference>
<dbReference type="GO" id="GO:0061599">
    <property type="term" value="F:molybdopterin molybdotransferase activity"/>
    <property type="evidence" value="ECO:0007669"/>
    <property type="project" value="UniProtKB-UniRule"/>
</dbReference>
<proteinExistence type="inferred from homology"/>
<dbReference type="InterPro" id="IPR036135">
    <property type="entry name" value="MoeA_linker/N_sf"/>
</dbReference>
<dbReference type="PANTHER" id="PTHR10192:SF5">
    <property type="entry name" value="GEPHYRIN"/>
    <property type="match status" value="1"/>
</dbReference>
<dbReference type="Pfam" id="PF03453">
    <property type="entry name" value="MoeA_N"/>
    <property type="match status" value="1"/>
</dbReference>
<dbReference type="RefSeq" id="WP_004320693.1">
    <property type="nucleotide sequence ID" value="NZ_CP012543.1"/>
</dbReference>
<dbReference type="InterPro" id="IPR005110">
    <property type="entry name" value="MoeA_linker/N"/>
</dbReference>
<dbReference type="SUPFAM" id="SSF63882">
    <property type="entry name" value="MoeA N-terminal region -like"/>
    <property type="match status" value="1"/>
</dbReference>
<keyword evidence="7" id="KW-1133">Transmembrane helix</keyword>
<feature type="transmembrane region" description="Helical" evidence="7">
    <location>
        <begin position="283"/>
        <end position="306"/>
    </location>
</feature>
<keyword evidence="7" id="KW-0472">Membrane</keyword>
<organism evidence="9 10">
    <name type="scientific">Campylobacter rectus</name>
    <name type="common">Wolinella recta</name>
    <dbReference type="NCBI Taxonomy" id="203"/>
    <lineage>
        <taxon>Bacteria</taxon>
        <taxon>Pseudomonadati</taxon>
        <taxon>Campylobacterota</taxon>
        <taxon>Epsilonproteobacteria</taxon>
        <taxon>Campylobacterales</taxon>
        <taxon>Campylobacteraceae</taxon>
        <taxon>Campylobacter</taxon>
    </lineage>
</organism>
<evidence type="ECO:0000256" key="3">
    <source>
        <dbReference type="ARBA" id="ARBA00010763"/>
    </source>
</evidence>
<dbReference type="CDD" id="cd00887">
    <property type="entry name" value="MoeA"/>
    <property type="match status" value="1"/>
</dbReference>
<evidence type="ECO:0000256" key="2">
    <source>
        <dbReference type="ARBA" id="ARBA00005046"/>
    </source>
</evidence>
<evidence type="ECO:0000256" key="7">
    <source>
        <dbReference type="SAM" id="Phobius"/>
    </source>
</evidence>
<keyword evidence="6 9" id="KW-0808">Transferase</keyword>
<keyword evidence="6" id="KW-0500">Molybdenum</keyword>